<organism evidence="2 3">
    <name type="scientific">Dryococelus australis</name>
    <dbReference type="NCBI Taxonomy" id="614101"/>
    <lineage>
        <taxon>Eukaryota</taxon>
        <taxon>Metazoa</taxon>
        <taxon>Ecdysozoa</taxon>
        <taxon>Arthropoda</taxon>
        <taxon>Hexapoda</taxon>
        <taxon>Insecta</taxon>
        <taxon>Pterygota</taxon>
        <taxon>Neoptera</taxon>
        <taxon>Polyneoptera</taxon>
        <taxon>Phasmatodea</taxon>
        <taxon>Verophasmatodea</taxon>
        <taxon>Anareolatae</taxon>
        <taxon>Phasmatidae</taxon>
        <taxon>Eurycanthinae</taxon>
        <taxon>Dryococelus</taxon>
    </lineage>
</organism>
<name>A0ABQ9IN01_9NEOP</name>
<proteinExistence type="predicted"/>
<gene>
    <name evidence="2" type="ORF">PR048_002899</name>
</gene>
<comment type="caution">
    <text evidence="2">The sequence shown here is derived from an EMBL/GenBank/DDBJ whole genome shotgun (WGS) entry which is preliminary data.</text>
</comment>
<dbReference type="Proteomes" id="UP001159363">
    <property type="component" value="Chromosome 1"/>
</dbReference>
<protein>
    <submittedName>
        <fullName evidence="2">Uncharacterized protein</fullName>
    </submittedName>
</protein>
<evidence type="ECO:0000313" key="3">
    <source>
        <dbReference type="Proteomes" id="UP001159363"/>
    </source>
</evidence>
<reference evidence="2 3" key="1">
    <citation type="submission" date="2023-02" db="EMBL/GenBank/DDBJ databases">
        <title>LHISI_Scaffold_Assembly.</title>
        <authorList>
            <person name="Stuart O.P."/>
            <person name="Cleave R."/>
            <person name="Magrath M.J.L."/>
            <person name="Mikheyev A.S."/>
        </authorList>
    </citation>
    <scope>NUCLEOTIDE SEQUENCE [LARGE SCALE GENOMIC DNA]</scope>
    <source>
        <strain evidence="2">Daus_M_001</strain>
        <tissue evidence="2">Leg muscle</tissue>
    </source>
</reference>
<keyword evidence="3" id="KW-1185">Reference proteome</keyword>
<accession>A0ABQ9IN01</accession>
<evidence type="ECO:0000256" key="1">
    <source>
        <dbReference type="SAM" id="MobiDB-lite"/>
    </source>
</evidence>
<dbReference type="EMBL" id="JARBHB010000001">
    <property type="protein sequence ID" value="KAJ8897550.1"/>
    <property type="molecule type" value="Genomic_DNA"/>
</dbReference>
<evidence type="ECO:0000313" key="2">
    <source>
        <dbReference type="EMBL" id="KAJ8897550.1"/>
    </source>
</evidence>
<feature type="region of interest" description="Disordered" evidence="1">
    <location>
        <begin position="170"/>
        <end position="190"/>
    </location>
</feature>
<sequence length="306" mass="33369">MCIRSLGHEGVASLGETVDCRRKTACLSQNINGRPVGHQPEREFNIQDVTPYLHFVDALATLGHTCSPTCDPNRWSSFATVILRGDVRSAGRGSALPPARVSLRLILSRALHPLASCSRRDPADCSVPSTGNPDMLRQPGDIPHCVRANHRRAVSKLPNIDWPAEKENVFSQRQASNKEKKPADTAVGGGGEGVCGLFKEGIEKSWSRRTDITIRRRAAVAERLDYSPPTKANRVQSPAGHSRFFACENRAGRCRWSAGFLGDLPFPPPFHSSAAPYSPQSPSSALKTSLLSAVQNSSLTHSHKWH</sequence>